<comment type="caution">
    <text evidence="1">The sequence shown here is derived from an EMBL/GenBank/DDBJ whole genome shotgun (WGS) entry which is preliminary data.</text>
</comment>
<evidence type="ECO:0000313" key="1">
    <source>
        <dbReference type="EMBL" id="OAQ65606.1"/>
    </source>
</evidence>
<name>A0A179FJ48_PURLI</name>
<reference evidence="1 2" key="1">
    <citation type="submission" date="2016-02" db="EMBL/GenBank/DDBJ databases">
        <title>Biosynthesis of antibiotic leucinostatins and their inhibition on Phytophthora in bio-control Purpureocillium lilacinum.</title>
        <authorList>
            <person name="Wang G."/>
            <person name="Liu Z."/>
            <person name="Lin R."/>
            <person name="Li E."/>
            <person name="Mao Z."/>
            <person name="Ling J."/>
            <person name="Yin W."/>
            <person name="Xie B."/>
        </authorList>
    </citation>
    <scope>NUCLEOTIDE SEQUENCE [LARGE SCALE GENOMIC DNA]</scope>
    <source>
        <strain evidence="1">PLFJ-1</strain>
    </source>
</reference>
<gene>
    <name evidence="1" type="ORF">VFPFJ_11263</name>
</gene>
<proteinExistence type="predicted"/>
<protein>
    <submittedName>
        <fullName evidence="1">Transposase</fullName>
    </submittedName>
</protein>
<dbReference type="Proteomes" id="UP000078340">
    <property type="component" value="Unassembled WGS sequence"/>
</dbReference>
<dbReference type="AlphaFoldDB" id="A0A179FJ48"/>
<dbReference type="EMBL" id="LSBI01000025">
    <property type="protein sequence ID" value="OAQ65606.1"/>
    <property type="molecule type" value="Genomic_DNA"/>
</dbReference>
<organism evidence="1 2">
    <name type="scientific">Purpureocillium lilacinum</name>
    <name type="common">Paecilomyces lilacinus</name>
    <dbReference type="NCBI Taxonomy" id="33203"/>
    <lineage>
        <taxon>Eukaryota</taxon>
        <taxon>Fungi</taxon>
        <taxon>Dikarya</taxon>
        <taxon>Ascomycota</taxon>
        <taxon>Pezizomycotina</taxon>
        <taxon>Sordariomycetes</taxon>
        <taxon>Hypocreomycetidae</taxon>
        <taxon>Hypocreales</taxon>
        <taxon>Ophiocordycipitaceae</taxon>
        <taxon>Purpureocillium</taxon>
    </lineage>
</organism>
<evidence type="ECO:0000313" key="2">
    <source>
        <dbReference type="Proteomes" id="UP000078340"/>
    </source>
</evidence>
<accession>A0A179FJ48</accession>
<sequence>MTLPYKAAALWPCRTATEASFELWKLIVFAENNKEYEKTWSRLCHEFNDEQALLIYLYKAYLHISAQWVSCYIKKYHNFGVRVPSGTEASNNNVKSYLLNGTSHLYGLVEAIEGMLRDQERDFADKCSQDEVLTARTYSGPPVRSIWENSAWWYRSQDST</sequence>